<dbReference type="InterPro" id="IPR038508">
    <property type="entry name" value="ArfGAP_dom_sf"/>
</dbReference>
<keyword evidence="1" id="KW-0479">Metal-binding</keyword>
<feature type="domain" description="Arf-GAP" evidence="3">
    <location>
        <begin position="12"/>
        <end position="130"/>
    </location>
</feature>
<name>A0ABM0VLQ7_CAMSA</name>
<feature type="region of interest" description="Disordered" evidence="2">
    <location>
        <begin position="249"/>
        <end position="296"/>
    </location>
</feature>
<dbReference type="PANTHER" id="PTHR46085">
    <property type="entry name" value="ARFGAP/RECO-RELATED"/>
    <property type="match status" value="1"/>
</dbReference>
<dbReference type="SUPFAM" id="SSF57863">
    <property type="entry name" value="ArfGap/RecO-like zinc finger"/>
    <property type="match status" value="1"/>
</dbReference>
<feature type="region of interest" description="Disordered" evidence="2">
    <location>
        <begin position="211"/>
        <end position="236"/>
    </location>
</feature>
<reference evidence="4" key="1">
    <citation type="journal article" date="2014" name="Nat. Commun.">
        <title>The emerging biofuel crop Camelina sativa retains a highly undifferentiated hexaploid genome structure.</title>
        <authorList>
            <person name="Kagale S."/>
            <person name="Koh C."/>
            <person name="Nixon J."/>
            <person name="Bollina V."/>
            <person name="Clarke W.E."/>
            <person name="Tuteja R."/>
            <person name="Spillane C."/>
            <person name="Robinson S.J."/>
            <person name="Links M.G."/>
            <person name="Clarke C."/>
            <person name="Higgins E.E."/>
            <person name="Huebert T."/>
            <person name="Sharpe A.G."/>
            <person name="Parkin I.A."/>
        </authorList>
    </citation>
    <scope>NUCLEOTIDE SEQUENCE [LARGE SCALE GENOMIC DNA]</scope>
    <source>
        <strain evidence="4">cv. DH55</strain>
    </source>
</reference>
<feature type="compositionally biased region" description="Low complexity" evidence="2">
    <location>
        <begin position="150"/>
        <end position="159"/>
    </location>
</feature>
<dbReference type="PRINTS" id="PR00405">
    <property type="entry name" value="REVINTRACTNG"/>
</dbReference>
<dbReference type="SMART" id="SM00105">
    <property type="entry name" value="ArfGap"/>
    <property type="match status" value="1"/>
</dbReference>
<dbReference type="InterPro" id="IPR044820">
    <property type="entry name" value="AGD14-like"/>
</dbReference>
<dbReference type="Gene3D" id="1.10.220.150">
    <property type="entry name" value="Arf GTPase activating protein"/>
    <property type="match status" value="1"/>
</dbReference>
<proteinExistence type="predicted"/>
<dbReference type="Proteomes" id="UP000694864">
    <property type="component" value="Chromosome 14"/>
</dbReference>
<feature type="compositionally biased region" description="Basic and acidic residues" evidence="2">
    <location>
        <begin position="130"/>
        <end position="146"/>
    </location>
</feature>
<keyword evidence="1" id="KW-0863">Zinc-finger</keyword>
<dbReference type="RefSeq" id="XP_010458114.1">
    <property type="nucleotide sequence ID" value="XM_010459812.1"/>
</dbReference>
<evidence type="ECO:0000313" key="4">
    <source>
        <dbReference type="Proteomes" id="UP000694864"/>
    </source>
</evidence>
<accession>A0ABM0VLQ7</accession>
<evidence type="ECO:0000259" key="3">
    <source>
        <dbReference type="PROSITE" id="PS50115"/>
    </source>
</evidence>
<sequence length="714" mass="79707">MMGSKREEERNEKIIRGLMKLPPNRRCINCNSLGPQYVCTTFWTFVCMACSGIHREFTHRVKSVSMSKFTSQEVEVLQNGGNQRAREIYLKNWDHQRQRLPENSNAERVREFIKSVYVQKKYAGANVTDKPLKDIQDHGSSEDMTRRANSYHSYSQSPPYDYQYEERRYGKVPLGFAGKSASVRGLHAKASSFVYSPGRFSDHMFEDQFANEGSAPRASDFSVSSGGDPFRSDTQSPNFQKEIEFRSPQFHHSNAPPSENLFPGRQHQRTTSGLGEGVSESTGSQQPSIAPRSTTVPLVAESTKAPIDLFQLPGAPMAQSVNTVQPSIAPRFPPTNVHQPPQTYSSTPTDLFAGNLGQQSTSRLPDLSAPKNEGWASFDNPIPAEQSTNVISSSGASQLEVKDEGIPQPSTSMQWPPYPSVVDQHALSISSPWQDDLSDVSKNVAVTPPWNAFPDSIEANPLDSGRNTHQQHLEPQVVEELSNGVTQTATFPAGSSGFDFPGKIVMAQEEAWQHVNEQKSANPFDLPYDSEFDSNDMFLDVSSLQGALPDIQTPPTFLNGAQPWLVLDYVPSYLPTPAVAQVSIPCSAPSNLYRWRSMHGRGSLISTTEFCCTRHCCFYWRQSICLVTSNSASSSSSAMHRCFIFLIHLPIDAFYKFVFIPKEETSLIVQCVCFFVRNQIQLYCETNCESVEGLRVAVPFVKFHLFIKRNKIIE</sequence>
<dbReference type="InterPro" id="IPR037278">
    <property type="entry name" value="ARFGAP/RecO"/>
</dbReference>
<evidence type="ECO:0000256" key="1">
    <source>
        <dbReference type="PROSITE-ProRule" id="PRU00288"/>
    </source>
</evidence>
<dbReference type="InterPro" id="IPR001164">
    <property type="entry name" value="ArfGAP_dom"/>
</dbReference>
<organism evidence="4 5">
    <name type="scientific">Camelina sativa</name>
    <name type="common">False flax</name>
    <name type="synonym">Myagrum sativum</name>
    <dbReference type="NCBI Taxonomy" id="90675"/>
    <lineage>
        <taxon>Eukaryota</taxon>
        <taxon>Viridiplantae</taxon>
        <taxon>Streptophyta</taxon>
        <taxon>Embryophyta</taxon>
        <taxon>Tracheophyta</taxon>
        <taxon>Spermatophyta</taxon>
        <taxon>Magnoliopsida</taxon>
        <taxon>eudicotyledons</taxon>
        <taxon>Gunneridae</taxon>
        <taxon>Pentapetalae</taxon>
        <taxon>rosids</taxon>
        <taxon>malvids</taxon>
        <taxon>Brassicales</taxon>
        <taxon>Brassicaceae</taxon>
        <taxon>Camelineae</taxon>
        <taxon>Camelina</taxon>
    </lineage>
</organism>
<reference evidence="5" key="2">
    <citation type="submission" date="2025-08" db="UniProtKB">
        <authorList>
            <consortium name="RefSeq"/>
        </authorList>
    </citation>
    <scope>IDENTIFICATION</scope>
    <source>
        <tissue evidence="5">Leaf</tissue>
    </source>
</reference>
<dbReference type="GeneID" id="104739463"/>
<evidence type="ECO:0000256" key="2">
    <source>
        <dbReference type="SAM" id="MobiDB-lite"/>
    </source>
</evidence>
<feature type="region of interest" description="Disordered" evidence="2">
    <location>
        <begin position="129"/>
        <end position="159"/>
    </location>
</feature>
<feature type="compositionally biased region" description="Polar residues" evidence="2">
    <location>
        <begin position="269"/>
        <end position="296"/>
    </location>
</feature>
<dbReference type="CDD" id="cd08838">
    <property type="entry name" value="ArfGap_AGFG"/>
    <property type="match status" value="1"/>
</dbReference>
<protein>
    <submittedName>
        <fullName evidence="5">Probable ADP-ribosylation factor GTPase-activating protein AGD14 isoform X1</fullName>
    </submittedName>
</protein>
<dbReference type="PANTHER" id="PTHR46085:SF4">
    <property type="entry name" value="ADP-RIBOSYLATION FACTOR GTPASE-ACTIVATING PROTEIN AGD14-RELATED"/>
    <property type="match status" value="1"/>
</dbReference>
<keyword evidence="1" id="KW-0862">Zinc</keyword>
<dbReference type="PROSITE" id="PS50115">
    <property type="entry name" value="ARFGAP"/>
    <property type="match status" value="1"/>
</dbReference>
<gene>
    <name evidence="5" type="primary">LOC104739463</name>
</gene>
<dbReference type="Pfam" id="PF01412">
    <property type="entry name" value="ArfGap"/>
    <property type="match status" value="1"/>
</dbReference>
<evidence type="ECO:0000313" key="5">
    <source>
        <dbReference type="RefSeq" id="XP_010458114.1"/>
    </source>
</evidence>
<keyword evidence="4" id="KW-1185">Reference proteome</keyword>